<evidence type="ECO:0000313" key="4">
    <source>
        <dbReference type="EMBL" id="MEQ2439549.1"/>
    </source>
</evidence>
<evidence type="ECO:0000256" key="2">
    <source>
        <dbReference type="ARBA" id="ARBA00023239"/>
    </source>
</evidence>
<dbReference type="EMBL" id="JBBMFD010000001">
    <property type="protein sequence ID" value="MEQ2439549.1"/>
    <property type="molecule type" value="Genomic_DNA"/>
</dbReference>
<protein>
    <submittedName>
        <fullName evidence="4">FumA C-terminus/TtdB family hydratase beta subunit</fullName>
    </submittedName>
</protein>
<sequence length="224" mass="23559">MGAGKGRGRAGFRSSFGREAGGRLGRDFGFAAPDGAGGFQEHKEVVSTQRVTIHTDELAERTGELYAGQGILLSGTVYTARDAAHKRMIAMLDKGEELPICIKGAVLYYAGPTPAPEGLPIGSCGPTTSGRMDVHTPRLLSLGLKGMIGKGQRSKEVVDAIGRYKAAYLCAIGGAGALAAKCIKSCEVVAFEDLGCESIKRLTVERFPLVVAVDCHGGNLFDRE</sequence>
<dbReference type="InterPro" id="IPR036660">
    <property type="entry name" value="Fe-S_hydroAse_TtdB_cat_sf"/>
</dbReference>
<evidence type="ECO:0000313" key="5">
    <source>
        <dbReference type="Proteomes" id="UP001489509"/>
    </source>
</evidence>
<gene>
    <name evidence="4" type="ORF">WMO26_01760</name>
</gene>
<evidence type="ECO:0000259" key="3">
    <source>
        <dbReference type="Pfam" id="PF05683"/>
    </source>
</evidence>
<name>A0ABV1DWZ9_9FIRM</name>
<accession>A0ABV1DWZ9</accession>
<evidence type="ECO:0000256" key="1">
    <source>
        <dbReference type="ARBA" id="ARBA00008876"/>
    </source>
</evidence>
<dbReference type="SUPFAM" id="SSF117457">
    <property type="entry name" value="FumA C-terminal domain-like"/>
    <property type="match status" value="1"/>
</dbReference>
<dbReference type="Proteomes" id="UP001489509">
    <property type="component" value="Unassembled WGS sequence"/>
</dbReference>
<organism evidence="4 5">
    <name type="scientific">Solibaculum intestinale</name>
    <dbReference type="NCBI Taxonomy" id="3133165"/>
    <lineage>
        <taxon>Bacteria</taxon>
        <taxon>Bacillati</taxon>
        <taxon>Bacillota</taxon>
        <taxon>Clostridia</taxon>
        <taxon>Eubacteriales</taxon>
        <taxon>Oscillospiraceae</taxon>
        <taxon>Solibaculum</taxon>
    </lineage>
</organism>
<comment type="caution">
    <text evidence="4">The sequence shown here is derived from an EMBL/GenBank/DDBJ whole genome shotgun (WGS) entry which is preliminary data.</text>
</comment>
<keyword evidence="2" id="KW-0456">Lyase</keyword>
<dbReference type="NCBIfam" id="TIGR00723">
    <property type="entry name" value="ttdB_fumA_fumB"/>
    <property type="match status" value="1"/>
</dbReference>
<dbReference type="PANTHER" id="PTHR43351:SF2">
    <property type="entry name" value="L(+)-TARTRATE DEHYDRATASE SUBUNIT BETA-RELATED"/>
    <property type="match status" value="1"/>
</dbReference>
<dbReference type="RefSeq" id="WP_349217807.1">
    <property type="nucleotide sequence ID" value="NZ_JBBMFD010000001.1"/>
</dbReference>
<dbReference type="PANTHER" id="PTHR43351">
    <property type="entry name" value="L(+)-TARTRATE DEHYDRATASE SUBUNIT BETA"/>
    <property type="match status" value="1"/>
</dbReference>
<keyword evidence="5" id="KW-1185">Reference proteome</keyword>
<feature type="domain" description="Fe-S hydro-lyase tartrate dehydratase beta-type catalytic" evidence="3">
    <location>
        <begin position="44"/>
        <end position="222"/>
    </location>
</feature>
<dbReference type="Pfam" id="PF05683">
    <property type="entry name" value="Fumerase_C"/>
    <property type="match status" value="1"/>
</dbReference>
<dbReference type="Gene3D" id="3.20.130.10">
    <property type="entry name" value="Fe-S hydro-lyase, tartrate dehydratase beta-type, catalytic domain"/>
    <property type="match status" value="1"/>
</dbReference>
<dbReference type="InterPro" id="IPR004647">
    <property type="entry name" value="Fe-S_hydro-lyase_TtdB-typ_cat"/>
</dbReference>
<reference evidence="4 5" key="1">
    <citation type="submission" date="2024-03" db="EMBL/GenBank/DDBJ databases">
        <title>Human intestinal bacterial collection.</title>
        <authorList>
            <person name="Pauvert C."/>
            <person name="Hitch T.C.A."/>
            <person name="Clavel T."/>
        </authorList>
    </citation>
    <scope>NUCLEOTIDE SEQUENCE [LARGE SCALE GENOMIC DNA]</scope>
    <source>
        <strain evidence="4 5">CLA-JM-H44</strain>
    </source>
</reference>
<comment type="similarity">
    <text evidence="1">Belongs to the class-I fumarase family.</text>
</comment>
<proteinExistence type="inferred from homology"/>